<gene>
    <name evidence="1" type="ORF">OWR29_22960</name>
</gene>
<sequence>MPTVRGVLFDAGGVLTRPVGGRWNPRYDFESIVRAHHPGVRQDLFPYAITTGQTFLDAGTSTADRTDYHRTMLKELGIDDPSAALLEELEAPAAGPVIELYPDARPTLERLRAAGLRMSIVSDNWAGLEATFAGLDVAHYFEGFAISEVLGCRKPDPRMYAEGSRLLSLPPSACLFINDDPELVAAARDLGYHGVTLDRSATHSSDGVIRSLDELLPEVRHTGSV</sequence>
<keyword evidence="2" id="KW-1185">Reference proteome</keyword>
<protein>
    <submittedName>
        <fullName evidence="1">HAD-IA family hydrolase</fullName>
    </submittedName>
</protein>
<keyword evidence="1" id="KW-0378">Hydrolase</keyword>
<dbReference type="SUPFAM" id="SSF56784">
    <property type="entry name" value="HAD-like"/>
    <property type="match status" value="1"/>
</dbReference>
<dbReference type="NCBIfam" id="TIGR01509">
    <property type="entry name" value="HAD-SF-IA-v3"/>
    <property type="match status" value="1"/>
</dbReference>
<dbReference type="Gene3D" id="3.40.50.1000">
    <property type="entry name" value="HAD superfamily/HAD-like"/>
    <property type="match status" value="1"/>
</dbReference>
<dbReference type="InterPro" id="IPR006439">
    <property type="entry name" value="HAD-SF_hydro_IA"/>
</dbReference>
<dbReference type="PANTHER" id="PTHR43611:SF3">
    <property type="entry name" value="FLAVIN MONONUCLEOTIDE HYDROLASE 1, CHLOROPLATIC"/>
    <property type="match status" value="1"/>
</dbReference>
<dbReference type="RefSeq" id="WP_267565208.1">
    <property type="nucleotide sequence ID" value="NZ_JAPNTZ010000008.1"/>
</dbReference>
<comment type="caution">
    <text evidence="1">The sequence shown here is derived from an EMBL/GenBank/DDBJ whole genome shotgun (WGS) entry which is preliminary data.</text>
</comment>
<dbReference type="Proteomes" id="UP001151002">
    <property type="component" value="Unassembled WGS sequence"/>
</dbReference>
<dbReference type="InterPro" id="IPR023214">
    <property type="entry name" value="HAD_sf"/>
</dbReference>
<dbReference type="Pfam" id="PF00702">
    <property type="entry name" value="Hydrolase"/>
    <property type="match status" value="1"/>
</dbReference>
<name>A0ABT4B2Z2_9ACTN</name>
<dbReference type="PANTHER" id="PTHR43611">
    <property type="entry name" value="ALPHA-D-GLUCOSE 1-PHOSPHATE PHOSPHATASE"/>
    <property type="match status" value="1"/>
</dbReference>
<proteinExistence type="predicted"/>
<dbReference type="GO" id="GO:0016787">
    <property type="term" value="F:hydrolase activity"/>
    <property type="evidence" value="ECO:0007669"/>
    <property type="project" value="UniProtKB-KW"/>
</dbReference>
<dbReference type="EMBL" id="JAPNTZ010000008">
    <property type="protein sequence ID" value="MCY1140869.1"/>
    <property type="molecule type" value="Genomic_DNA"/>
</dbReference>
<dbReference type="InterPro" id="IPR036412">
    <property type="entry name" value="HAD-like_sf"/>
</dbReference>
<reference evidence="1" key="1">
    <citation type="submission" date="2022-11" db="EMBL/GenBank/DDBJ databases">
        <authorList>
            <person name="Somphong A."/>
            <person name="Phongsopitanun W."/>
        </authorList>
    </citation>
    <scope>NUCLEOTIDE SEQUENCE</scope>
    <source>
        <strain evidence="1">Pm04-4</strain>
    </source>
</reference>
<accession>A0ABT4B2Z2</accession>
<evidence type="ECO:0000313" key="1">
    <source>
        <dbReference type="EMBL" id="MCY1140869.1"/>
    </source>
</evidence>
<organism evidence="1 2">
    <name type="scientific">Paractinoplanes pyxinae</name>
    <dbReference type="NCBI Taxonomy" id="2997416"/>
    <lineage>
        <taxon>Bacteria</taxon>
        <taxon>Bacillati</taxon>
        <taxon>Actinomycetota</taxon>
        <taxon>Actinomycetes</taxon>
        <taxon>Micromonosporales</taxon>
        <taxon>Micromonosporaceae</taxon>
        <taxon>Paractinoplanes</taxon>
    </lineage>
</organism>
<evidence type="ECO:0000313" key="2">
    <source>
        <dbReference type="Proteomes" id="UP001151002"/>
    </source>
</evidence>